<dbReference type="Proteomes" id="UP000625316">
    <property type="component" value="Unassembled WGS sequence"/>
</dbReference>
<evidence type="ECO:0000313" key="3">
    <source>
        <dbReference type="Proteomes" id="UP000625316"/>
    </source>
</evidence>
<dbReference type="AlphaFoldDB" id="A0A928VR56"/>
<reference evidence="2" key="1">
    <citation type="submission" date="2020-10" db="EMBL/GenBank/DDBJ databases">
        <authorList>
            <person name="Castelo-Branco R."/>
            <person name="Eusebio N."/>
            <person name="Adriana R."/>
            <person name="Vieira A."/>
            <person name="Brugerolle De Fraissinette N."/>
            <person name="Rezende De Castro R."/>
            <person name="Schneider M.P."/>
            <person name="Vasconcelos V."/>
            <person name="Leao P.N."/>
        </authorList>
    </citation>
    <scope>NUCLEOTIDE SEQUENCE</scope>
    <source>
        <strain evidence="2">LEGE 11480</strain>
    </source>
</reference>
<organism evidence="2 3">
    <name type="scientific">Romeriopsis navalis LEGE 11480</name>
    <dbReference type="NCBI Taxonomy" id="2777977"/>
    <lineage>
        <taxon>Bacteria</taxon>
        <taxon>Bacillati</taxon>
        <taxon>Cyanobacteriota</taxon>
        <taxon>Cyanophyceae</taxon>
        <taxon>Leptolyngbyales</taxon>
        <taxon>Leptolyngbyaceae</taxon>
        <taxon>Romeriopsis</taxon>
        <taxon>Romeriopsis navalis</taxon>
    </lineage>
</organism>
<feature type="region of interest" description="Disordered" evidence="1">
    <location>
        <begin position="29"/>
        <end position="53"/>
    </location>
</feature>
<proteinExistence type="predicted"/>
<dbReference type="EMBL" id="JADEXQ010000063">
    <property type="protein sequence ID" value="MBE9031436.1"/>
    <property type="molecule type" value="Genomic_DNA"/>
</dbReference>
<dbReference type="InterPro" id="IPR036629">
    <property type="entry name" value="YjbJ_sf"/>
</dbReference>
<gene>
    <name evidence="2" type="ORF">IQ266_17010</name>
</gene>
<name>A0A928VR56_9CYAN</name>
<sequence>MASETQGHLGASVKDATGTVQEIVGRVTDNPALEAEGMARQTEAQLEHELASE</sequence>
<evidence type="ECO:0000256" key="1">
    <source>
        <dbReference type="SAM" id="MobiDB-lite"/>
    </source>
</evidence>
<comment type="caution">
    <text evidence="2">The sequence shown here is derived from an EMBL/GenBank/DDBJ whole genome shotgun (WGS) entry which is preliminary data.</text>
</comment>
<protein>
    <submittedName>
        <fullName evidence="2">CsbD family protein</fullName>
    </submittedName>
</protein>
<accession>A0A928VR56</accession>
<keyword evidence="3" id="KW-1185">Reference proteome</keyword>
<evidence type="ECO:0000313" key="2">
    <source>
        <dbReference type="EMBL" id="MBE9031436.1"/>
    </source>
</evidence>
<dbReference type="SUPFAM" id="SSF69047">
    <property type="entry name" value="Hypothetical protein YjbJ"/>
    <property type="match status" value="1"/>
</dbReference>